<name>A0A2H5AJE6_9VIRU</name>
<dbReference type="OrthoDB" id="36915at10239"/>
<sequence length="377" mass="42073">MDQAGKCTINVDGAHVATLELPSGVSTNLVMVHTNQERSGSDEPGFRQTVPTKLVQTTLHGKRLSARPSPISPKRKSGSGSENEPSTSGPTKVARGVAGTRWTPRLDVWAEQPTRLCLLNPDPLIGHLLHTYMYASSVQRSFGLSPYTGEPRFIINGYSDHWICGHLAPLWGPEFLAEISHSVLFGASAACFCPRYTNWAKTKKRFVCGAYELYTVIIQSGDVLEESVTDWLKTLTPEERESVRIIERSKESMTLQEGLNIVKDILRGWDAFSTSALPGRYAEEFEKLSKDGDTFEECLQVELVDPIGVGVMEMVTEGLAYRVDLPGGVIPKTFSVILQHHRKPLKKVRVELKETIYSFDDYESSIFDSEEEDWYTP</sequence>
<feature type="region of interest" description="Disordered" evidence="1">
    <location>
        <begin position="54"/>
        <end position="97"/>
    </location>
</feature>
<protein>
    <submittedName>
        <fullName evidence="2">ORF18a</fullName>
    </submittedName>
</protein>
<reference evidence="2" key="1">
    <citation type="journal article" date="2018" name="Arch. Virol.">
        <title>Complete genome sequence and analysis of ictalurid herpesvirus 2.</title>
        <authorList>
            <person name="Borzak R."/>
            <person name="Haluk T."/>
            <person name="Bartha D."/>
            <person name="Doszpoly A."/>
        </authorList>
    </citation>
    <scope>NUCLEOTIDE SEQUENCE</scope>
    <source>
        <strain evidence="2">760/94</strain>
    </source>
</reference>
<organism evidence="2">
    <name type="scientific">black bullhead herpesvirus</name>
    <dbReference type="NCBI Taxonomy" id="508441"/>
    <lineage>
        <taxon>Viruses</taxon>
        <taxon>Duplodnaviria</taxon>
        <taxon>Heunggongvirae</taxon>
        <taxon>Peploviricota</taxon>
        <taxon>Herviviricetes</taxon>
        <taxon>Herpesvirales</taxon>
        <taxon>Alloherpesviridae</taxon>
        <taxon>Ictavirus</taxon>
        <taxon>Ictavirus ictaluridallo2</taxon>
    </lineage>
</organism>
<dbReference type="Proteomes" id="UP000242696">
    <property type="component" value="Segment"/>
</dbReference>
<evidence type="ECO:0000256" key="1">
    <source>
        <dbReference type="SAM" id="MobiDB-lite"/>
    </source>
</evidence>
<evidence type="ECO:0000313" key="3">
    <source>
        <dbReference type="Proteomes" id="UP000242696"/>
    </source>
</evidence>
<dbReference type="GeneID" id="35414664"/>
<accession>A0A2H5AJE6</accession>
<feature type="compositionally biased region" description="Polar residues" evidence="1">
    <location>
        <begin position="78"/>
        <end position="90"/>
    </location>
</feature>
<proteinExistence type="predicted"/>
<keyword evidence="3" id="KW-1185">Reference proteome</keyword>
<dbReference type="EMBL" id="MG271984">
    <property type="protein sequence ID" value="AUG72273.1"/>
    <property type="molecule type" value="Genomic_DNA"/>
</dbReference>
<evidence type="ECO:0000313" key="2">
    <source>
        <dbReference type="EMBL" id="AUG72273.1"/>
    </source>
</evidence>
<dbReference type="RefSeq" id="YP_009447844.1">
    <property type="nucleotide sequence ID" value="NC_036579.1"/>
</dbReference>
<dbReference type="KEGG" id="vg:35414664"/>